<dbReference type="AlphaFoldDB" id="A0A074LM93"/>
<evidence type="ECO:0008006" key="3">
    <source>
        <dbReference type="Google" id="ProtNLM"/>
    </source>
</evidence>
<dbReference type="STRING" id="1048983.EL17_04830"/>
<gene>
    <name evidence="1" type="ORF">EL17_04830</name>
</gene>
<keyword evidence="2" id="KW-1185">Reference proteome</keyword>
<name>A0A074LM93_9BACT</name>
<dbReference type="Proteomes" id="UP000027821">
    <property type="component" value="Unassembled WGS sequence"/>
</dbReference>
<reference evidence="1 2" key="1">
    <citation type="submission" date="2014-04" db="EMBL/GenBank/DDBJ databases">
        <title>Characterization and application of a salt tolerant electro-active bacterium.</title>
        <authorList>
            <person name="Yang L."/>
            <person name="Wei S."/>
            <person name="Tay Q.X.M."/>
        </authorList>
    </citation>
    <scope>NUCLEOTIDE SEQUENCE [LARGE SCALE GENOMIC DNA]</scope>
    <source>
        <strain evidence="1 2">LY1</strain>
    </source>
</reference>
<comment type="caution">
    <text evidence="1">The sequence shown here is derived from an EMBL/GenBank/DDBJ whole genome shotgun (WGS) entry which is preliminary data.</text>
</comment>
<evidence type="ECO:0000313" key="1">
    <source>
        <dbReference type="EMBL" id="KEO75002.1"/>
    </source>
</evidence>
<dbReference type="InterPro" id="IPR016181">
    <property type="entry name" value="Acyl_CoA_acyltransferase"/>
</dbReference>
<dbReference type="SUPFAM" id="SSF55729">
    <property type="entry name" value="Acyl-CoA N-acyltransferases (Nat)"/>
    <property type="match status" value="1"/>
</dbReference>
<dbReference type="EMBL" id="JMIH01000014">
    <property type="protein sequence ID" value="KEO75002.1"/>
    <property type="molecule type" value="Genomic_DNA"/>
</dbReference>
<accession>A0A074LM93</accession>
<evidence type="ECO:0000313" key="2">
    <source>
        <dbReference type="Proteomes" id="UP000027821"/>
    </source>
</evidence>
<proteinExistence type="predicted"/>
<dbReference type="RefSeq" id="WP_164674968.1">
    <property type="nucleotide sequence ID" value="NZ_JMIH01000014.1"/>
</dbReference>
<dbReference type="Gene3D" id="3.40.630.30">
    <property type="match status" value="1"/>
</dbReference>
<organism evidence="1 2">
    <name type="scientific">Anditalea andensis</name>
    <dbReference type="NCBI Taxonomy" id="1048983"/>
    <lineage>
        <taxon>Bacteria</taxon>
        <taxon>Pseudomonadati</taxon>
        <taxon>Bacteroidota</taxon>
        <taxon>Cytophagia</taxon>
        <taxon>Cytophagales</taxon>
        <taxon>Cytophagaceae</taxon>
        <taxon>Anditalea</taxon>
    </lineage>
</organism>
<sequence length="328" mass="37392">MKQSMISLNESSKWNHALTHVPHAFGHTWESCYAMSLSTGLDTYLYHFEDDGVHIVCPLSERTYEGFVDVFTPYGFSGFTGNSGYAEFPGIWEKFANGQQYICGYISMNPFLKDSASGYAFLNSPANDLYALNLNLSIDQLFANLSTNRKRQVKKYAEIKDTFSQDKSILKTFFIEHFHDFFKDRDAALFSSFTKDTLSHLVNLDNVLLVGKIADGKVEAVSVFAYTAYIAEYLFNISIPEGRSHTVLLLWEGIHVLKGIGVPILNLGGGIKKGDSLSDFKERFGAIKYQHTVLKQVYNKQIYMELCQRREVEDTDHYFPAYRKRKSK</sequence>
<protein>
    <recommendedName>
        <fullName evidence="3">BioF2-like acetyltransferase domain-containing protein</fullName>
    </recommendedName>
</protein>